<keyword evidence="2" id="KW-0812">Transmembrane</keyword>
<protein>
    <submittedName>
        <fullName evidence="4">Peptidoglycan-binding protein</fullName>
    </submittedName>
</protein>
<feature type="transmembrane region" description="Helical" evidence="2">
    <location>
        <begin position="141"/>
        <end position="165"/>
    </location>
</feature>
<evidence type="ECO:0000256" key="2">
    <source>
        <dbReference type="SAM" id="Phobius"/>
    </source>
</evidence>
<dbReference type="OrthoDB" id="9815541at2"/>
<feature type="domain" description="HTH cro/C1-type" evidence="3">
    <location>
        <begin position="21"/>
        <end position="75"/>
    </location>
</feature>
<proteinExistence type="predicted"/>
<keyword evidence="5" id="KW-1185">Reference proteome</keyword>
<reference evidence="4 5" key="1">
    <citation type="submission" date="2020-08" db="EMBL/GenBank/DDBJ databases">
        <title>Whole-Genome Sequence of French Clinical Streptomyces mexicanus Strain Q0842.</title>
        <authorList>
            <person name="Boxberger M."/>
            <person name="La Scola B."/>
        </authorList>
    </citation>
    <scope>NUCLEOTIDE SEQUENCE [LARGE SCALE GENOMIC DNA]</scope>
    <source>
        <strain evidence="4 5">Marseille-Q0842</strain>
    </source>
</reference>
<evidence type="ECO:0000313" key="4">
    <source>
        <dbReference type="EMBL" id="MBC2863921.1"/>
    </source>
</evidence>
<sequence>MSRWKELPEELNPRVRQLVVRLRRLKDHSGLSLRQLAAKTGYSAKSWERYLGGRSLPPRDAVEALARIGADDPTRLLALYEVAAEAWGREREAVPARTEGGAGEDAGACEATDSCAAAGTGPPAGGPAGSEREQPGPRGRALHITVVAGVVTLVLALSSVVLVLVRNSGGDGRTAAHSGPSTTPPPAATSSPALPTYTCRFERRAGQWYAGNSRTQDAILANGLAGPDIAEAQCLLRRAGFSPGDVDGIYGPLTENAVKRLQKRAGLVVDGIIGPHTWKALRG</sequence>
<dbReference type="Gene3D" id="1.10.101.10">
    <property type="entry name" value="PGBD-like superfamily/PGBD"/>
    <property type="match status" value="1"/>
</dbReference>
<evidence type="ECO:0000256" key="1">
    <source>
        <dbReference type="SAM" id="MobiDB-lite"/>
    </source>
</evidence>
<dbReference type="InterPro" id="IPR036366">
    <property type="entry name" value="PGBDSf"/>
</dbReference>
<dbReference type="RefSeq" id="WP_159670571.1">
    <property type="nucleotide sequence ID" value="NZ_JACMHY010000001.1"/>
</dbReference>
<dbReference type="SMART" id="SM00530">
    <property type="entry name" value="HTH_XRE"/>
    <property type="match status" value="1"/>
</dbReference>
<dbReference type="InterPro" id="IPR036365">
    <property type="entry name" value="PGBD-like_sf"/>
</dbReference>
<organism evidence="4 5">
    <name type="scientific">Streptomyces mexicanus</name>
    <dbReference type="NCBI Taxonomy" id="178566"/>
    <lineage>
        <taxon>Bacteria</taxon>
        <taxon>Bacillati</taxon>
        <taxon>Actinomycetota</taxon>
        <taxon>Actinomycetes</taxon>
        <taxon>Kitasatosporales</taxon>
        <taxon>Streptomycetaceae</taxon>
        <taxon>Streptomyces</taxon>
    </lineage>
</organism>
<dbReference type="InterPro" id="IPR002477">
    <property type="entry name" value="Peptidoglycan-bd-like"/>
</dbReference>
<keyword evidence="2" id="KW-1133">Transmembrane helix</keyword>
<dbReference type="Pfam" id="PF13560">
    <property type="entry name" value="HTH_31"/>
    <property type="match status" value="1"/>
</dbReference>
<dbReference type="InterPro" id="IPR010982">
    <property type="entry name" value="Lambda_DNA-bd_dom_sf"/>
</dbReference>
<feature type="region of interest" description="Disordered" evidence="1">
    <location>
        <begin position="113"/>
        <end position="137"/>
    </location>
</feature>
<dbReference type="GO" id="GO:0003677">
    <property type="term" value="F:DNA binding"/>
    <property type="evidence" value="ECO:0007669"/>
    <property type="project" value="InterPro"/>
</dbReference>
<dbReference type="Pfam" id="PF01471">
    <property type="entry name" value="PG_binding_1"/>
    <property type="match status" value="1"/>
</dbReference>
<dbReference type="Proteomes" id="UP000517694">
    <property type="component" value="Unassembled WGS sequence"/>
</dbReference>
<dbReference type="SUPFAM" id="SSF47413">
    <property type="entry name" value="lambda repressor-like DNA-binding domains"/>
    <property type="match status" value="1"/>
</dbReference>
<dbReference type="SUPFAM" id="SSF47090">
    <property type="entry name" value="PGBD-like"/>
    <property type="match status" value="1"/>
</dbReference>
<name>A0A7X1LPY7_9ACTN</name>
<dbReference type="Gene3D" id="1.10.260.40">
    <property type="entry name" value="lambda repressor-like DNA-binding domains"/>
    <property type="match status" value="1"/>
</dbReference>
<dbReference type="EMBL" id="JACMHY010000001">
    <property type="protein sequence ID" value="MBC2863921.1"/>
    <property type="molecule type" value="Genomic_DNA"/>
</dbReference>
<accession>A0A7X1LPY7</accession>
<dbReference type="InterPro" id="IPR001387">
    <property type="entry name" value="Cro/C1-type_HTH"/>
</dbReference>
<gene>
    <name evidence="4" type="ORF">H1R13_02620</name>
</gene>
<comment type="caution">
    <text evidence="4">The sequence shown here is derived from an EMBL/GenBank/DDBJ whole genome shotgun (WGS) entry which is preliminary data.</text>
</comment>
<evidence type="ECO:0000313" key="5">
    <source>
        <dbReference type="Proteomes" id="UP000517694"/>
    </source>
</evidence>
<dbReference type="AlphaFoldDB" id="A0A7X1LPY7"/>
<dbReference type="CDD" id="cd00093">
    <property type="entry name" value="HTH_XRE"/>
    <property type="match status" value="1"/>
</dbReference>
<feature type="region of interest" description="Disordered" evidence="1">
    <location>
        <begin position="171"/>
        <end position="193"/>
    </location>
</feature>
<evidence type="ECO:0000259" key="3">
    <source>
        <dbReference type="SMART" id="SM00530"/>
    </source>
</evidence>
<keyword evidence="2" id="KW-0472">Membrane</keyword>